<protein>
    <submittedName>
        <fullName evidence="1">Alpha/beta fold hydrolase</fullName>
    </submittedName>
</protein>
<dbReference type="InterPro" id="IPR029058">
    <property type="entry name" value="AB_hydrolase_fold"/>
</dbReference>
<name>A0A4Q2S388_9HYPH</name>
<dbReference type="Pfam" id="PF05990">
    <property type="entry name" value="DUF900"/>
    <property type="match status" value="1"/>
</dbReference>
<dbReference type="OrthoDB" id="9797755at2"/>
<reference evidence="1 2" key="1">
    <citation type="submission" date="2019-01" db="EMBL/GenBank/DDBJ databases">
        <authorList>
            <person name="Deng T."/>
        </authorList>
    </citation>
    <scope>NUCLEOTIDE SEQUENCE [LARGE SCALE GENOMIC DNA]</scope>
    <source>
        <strain evidence="1 2">F8825</strain>
    </source>
</reference>
<organism evidence="1 2">
    <name type="scientific">Ciceribacter ferrooxidans</name>
    <dbReference type="NCBI Taxonomy" id="2509717"/>
    <lineage>
        <taxon>Bacteria</taxon>
        <taxon>Pseudomonadati</taxon>
        <taxon>Pseudomonadota</taxon>
        <taxon>Alphaproteobacteria</taxon>
        <taxon>Hyphomicrobiales</taxon>
        <taxon>Rhizobiaceae</taxon>
        <taxon>Ciceribacter</taxon>
    </lineage>
</organism>
<dbReference type="Proteomes" id="UP000291088">
    <property type="component" value="Unassembled WGS sequence"/>
</dbReference>
<proteinExistence type="predicted"/>
<dbReference type="InterPro" id="IPR028082">
    <property type="entry name" value="Peripla_BP_I"/>
</dbReference>
<dbReference type="Gene3D" id="3.40.50.2300">
    <property type="match status" value="2"/>
</dbReference>
<evidence type="ECO:0000313" key="2">
    <source>
        <dbReference type="Proteomes" id="UP000291088"/>
    </source>
</evidence>
<dbReference type="PANTHER" id="PTHR47628:SF1">
    <property type="entry name" value="ALIPHATIC AMIDASE EXPRESSION-REGULATING PROTEIN"/>
    <property type="match status" value="1"/>
</dbReference>
<accession>A0A4Q2S388</accession>
<dbReference type="SUPFAM" id="SSF53822">
    <property type="entry name" value="Periplasmic binding protein-like I"/>
    <property type="match status" value="1"/>
</dbReference>
<evidence type="ECO:0000313" key="1">
    <source>
        <dbReference type="EMBL" id="RYB96018.1"/>
    </source>
</evidence>
<dbReference type="Pfam" id="PF13433">
    <property type="entry name" value="Peripla_BP_5"/>
    <property type="match status" value="1"/>
</dbReference>
<keyword evidence="1" id="KW-0378">Hydrolase</keyword>
<dbReference type="GO" id="GO:0016787">
    <property type="term" value="F:hydrolase activity"/>
    <property type="evidence" value="ECO:0007669"/>
    <property type="project" value="UniProtKB-KW"/>
</dbReference>
<comment type="caution">
    <text evidence="1">The sequence shown here is derived from an EMBL/GenBank/DDBJ whole genome shotgun (WGS) entry which is preliminary data.</text>
</comment>
<dbReference type="AlphaFoldDB" id="A0A4Q2S388"/>
<keyword evidence="2" id="KW-1185">Reference proteome</keyword>
<sequence length="766" mass="83171">MRVARNRSSNVIWNIKTMLVASLLSLISVTHPSIAADPIRLGAVQSGSGSFAPEETGLTDMLRMLVAEQNAKGGVLGRQVDLVIADPNSVMSAYEEGARRLVSESTVSALFGGGHQSTCDTMGSVAEDAKVVLFCPGENIGSSNRPWTVQLGLPAQQRVIPAVVFLRENEGVKSWVLASTDSVYGKEVNGLVEAYLKEKGVSSNDLLTRYEEFGSTDWTGLAVETSKLQAANSSTAVVSTVLGESNESFMEAFQRLGPDTATAPMVMLGFDDGSYLGKSRPVAGSLSVRSYFETLDTASNRDLLRRWRAHEGSAARPITEMMASEALAFSIWVSAVERAGTPNASEWREQIQSVIVPGFAGADVSVDATNRIIQSVLLGRAQADGSYIVEAKTPILTGDKWKIDVANTKDLVSEWSSGVSPCVVFDIGEGCKATIDHDKRTVDLMVATTRKVEKDSDSSLNFAPERADLTFGATRVSVPAGHSFGQVDRRSWMQWLSLKSVSDTEFQVQDEKLLTRDEFTLAIKNAEATDALVYVHGFRNTFEDSVFRLAQIVWDTKYQGVPVVFSWPSRGTTAGYETDYDSAEFSAPAFRELLRTLKQDAHVRTVHVIAHSMGSRVVLQGLLRSTPPLGDRPVGELVFAAPDVDRQIFAQQIESVRNMAKGVTLYANKNDWALFASKQLRSQFVRAGDASMPDGPLVTAGVDTIDISSVGKDFFSLNHSTFSESMSAMEEIASLLSGGVRPPDRRTHILVGMPQAASPAYWKFPD</sequence>
<dbReference type="PANTHER" id="PTHR47628">
    <property type="match status" value="1"/>
</dbReference>
<dbReference type="SUPFAM" id="SSF53474">
    <property type="entry name" value="alpha/beta-Hydrolases"/>
    <property type="match status" value="1"/>
</dbReference>
<dbReference type="InterPro" id="IPR010297">
    <property type="entry name" value="DUF900_hydrolase"/>
</dbReference>
<dbReference type="EMBL" id="SDVB01000420">
    <property type="protein sequence ID" value="RYB96018.1"/>
    <property type="molecule type" value="Genomic_DNA"/>
</dbReference>
<gene>
    <name evidence="1" type="ORF">EUU22_24770</name>
</gene>
<dbReference type="Gene3D" id="3.40.50.1820">
    <property type="entry name" value="alpha/beta hydrolase"/>
    <property type="match status" value="1"/>
</dbReference>